<feature type="transmembrane region" description="Helical" evidence="10">
    <location>
        <begin position="165"/>
        <end position="186"/>
    </location>
</feature>
<keyword evidence="8 10" id="KW-0472">Membrane</keyword>
<keyword evidence="3" id="KW-0633">Potassium transport</keyword>
<comment type="subcellular location">
    <subcellularLocation>
        <location evidence="1">Membrane</location>
        <topology evidence="1">Multi-pass membrane protein</topology>
    </subcellularLocation>
</comment>
<dbReference type="InterPro" id="IPR057291">
    <property type="entry name" value="CHX17_2nd"/>
</dbReference>
<evidence type="ECO:0000313" key="15">
    <source>
        <dbReference type="Proteomes" id="UP000027138"/>
    </source>
</evidence>
<feature type="transmembrane region" description="Helical" evidence="10">
    <location>
        <begin position="235"/>
        <end position="257"/>
    </location>
</feature>
<dbReference type="GO" id="GO:1902600">
    <property type="term" value="P:proton transmembrane transport"/>
    <property type="evidence" value="ECO:0007669"/>
    <property type="project" value="InterPro"/>
</dbReference>
<dbReference type="InterPro" id="IPR038770">
    <property type="entry name" value="Na+/solute_symporter_sf"/>
</dbReference>
<dbReference type="GO" id="GO:0006813">
    <property type="term" value="P:potassium ion transport"/>
    <property type="evidence" value="ECO:0007669"/>
    <property type="project" value="UniProtKB-KW"/>
</dbReference>
<feature type="transmembrane region" description="Helical" evidence="10">
    <location>
        <begin position="269"/>
        <end position="289"/>
    </location>
</feature>
<organism evidence="14 15">
    <name type="scientific">Jatropha curcas</name>
    <name type="common">Barbados nut</name>
    <dbReference type="NCBI Taxonomy" id="180498"/>
    <lineage>
        <taxon>Eukaryota</taxon>
        <taxon>Viridiplantae</taxon>
        <taxon>Streptophyta</taxon>
        <taxon>Embryophyta</taxon>
        <taxon>Tracheophyta</taxon>
        <taxon>Spermatophyta</taxon>
        <taxon>Magnoliopsida</taxon>
        <taxon>eudicotyledons</taxon>
        <taxon>Gunneridae</taxon>
        <taxon>Pentapetalae</taxon>
        <taxon>rosids</taxon>
        <taxon>fabids</taxon>
        <taxon>Malpighiales</taxon>
        <taxon>Euphorbiaceae</taxon>
        <taxon>Crotonoideae</taxon>
        <taxon>Jatropheae</taxon>
        <taxon>Jatropha</taxon>
    </lineage>
</organism>
<dbReference type="OrthoDB" id="1938353at2759"/>
<evidence type="ECO:0000256" key="10">
    <source>
        <dbReference type="SAM" id="Phobius"/>
    </source>
</evidence>
<protein>
    <submittedName>
        <fullName evidence="14">Uncharacterized protein</fullName>
    </submittedName>
</protein>
<dbReference type="PANTHER" id="PTHR32468:SF17">
    <property type="entry name" value="CATION_H(+) ANTIPORTER 4"/>
    <property type="match status" value="1"/>
</dbReference>
<sequence>MKLAANQKLICTELPPNVNSNGIWENLKSPPVFEYQLPLLQLQILLIFSITQGCHLILKHFGIPVIVSQILAGIILGPSLLGSNTKFKETVFTIESQDILGTIASLGYTLFIFLCGVKMDLSMISKTGRKACGIGFLSVTVPLVLGLGIEVALEKSWLGKDLPDKLYIVTSVLCATPFAVVATLLSDLEILNSELGRLGLSAAMIGEMGTVGLFTLATLITVVKVISVGMAFRTLVSILAYVILAIFIIRPAMFWIVRQTPKGRPVKDIYIIMIVIMFFVSGILSNSFGQQIYFGPFILGLAVPDGPPLGSAVVEKLDCIVSGIFLPLFVTTSAMRAKFGSLTMNKNLLTVEAILIFVTLIAKILSCLAASVYCKMPLNDSFALALIMSCKGIVELATYNTLRDSQDINETTFTLLLTGVLVTASIFPVIVRKLYDPSRKYAGYQKRNIMNLKPDSELRILMCLHSPDDITSAINLLDASGPTRDSPMTVTILHLIKLIGRAYPIFISHNIQIKSDIASYSDNIIVSFNQYQQRKMGAVSVNTFTAVSPPKLMHEDICTLALDKLTSLIVLPFHRNWSIDGSLVSEDISIRALNYNILERAPCSVGILVNRGNLRRTKQSEHSRVAIIFLGGNDDREALAFAKRMSNGSNITMTIVRLIAKEEDQSSLVTWEQILDSEALKDLKPNGITNQDVKFIQVEVKDGPQTAYLLREMANQYDLIIVGRRNGVECAQTSGLSQWSEFPELGVIGDLLASSDLNGKASILVVQQQQQLT</sequence>
<feature type="domain" description="Cation/H+ exchanger transmembrane" evidence="11">
    <location>
        <begin position="54"/>
        <end position="431"/>
    </location>
</feature>
<name>A0A067LEX7_JATCU</name>
<dbReference type="InterPro" id="IPR050794">
    <property type="entry name" value="CPA2_transporter"/>
</dbReference>
<keyword evidence="5" id="KW-0630">Potassium</keyword>
<dbReference type="Gene3D" id="3.40.50.12370">
    <property type="match status" value="1"/>
</dbReference>
<evidence type="ECO:0000256" key="6">
    <source>
        <dbReference type="ARBA" id="ARBA00022989"/>
    </source>
</evidence>
<dbReference type="GO" id="GO:0012505">
    <property type="term" value="C:endomembrane system"/>
    <property type="evidence" value="ECO:0007669"/>
    <property type="project" value="TreeGrafter"/>
</dbReference>
<dbReference type="GO" id="GO:0015297">
    <property type="term" value="F:antiporter activity"/>
    <property type="evidence" value="ECO:0007669"/>
    <property type="project" value="InterPro"/>
</dbReference>
<dbReference type="AlphaFoldDB" id="A0A067LEX7"/>
<keyword evidence="2" id="KW-0813">Transport</keyword>
<dbReference type="InterPro" id="IPR057290">
    <property type="entry name" value="CHX17_C"/>
</dbReference>
<dbReference type="GO" id="GO:0006885">
    <property type="term" value="P:regulation of pH"/>
    <property type="evidence" value="ECO:0007669"/>
    <property type="project" value="TreeGrafter"/>
</dbReference>
<dbReference type="GO" id="GO:0016020">
    <property type="term" value="C:membrane"/>
    <property type="evidence" value="ECO:0007669"/>
    <property type="project" value="UniProtKB-SubCell"/>
</dbReference>
<evidence type="ECO:0000256" key="4">
    <source>
        <dbReference type="ARBA" id="ARBA00022692"/>
    </source>
</evidence>
<feature type="transmembrane region" description="Helical" evidence="10">
    <location>
        <begin position="131"/>
        <end position="153"/>
    </location>
</feature>
<gene>
    <name evidence="14" type="ORF">JCGZ_17365</name>
</gene>
<proteinExistence type="inferred from homology"/>
<evidence type="ECO:0000256" key="5">
    <source>
        <dbReference type="ARBA" id="ARBA00022958"/>
    </source>
</evidence>
<evidence type="ECO:0000256" key="3">
    <source>
        <dbReference type="ARBA" id="ARBA00022538"/>
    </source>
</evidence>
<dbReference type="InterPro" id="IPR006153">
    <property type="entry name" value="Cation/H_exchanger_TM"/>
</dbReference>
<evidence type="ECO:0000259" key="12">
    <source>
        <dbReference type="Pfam" id="PF23256"/>
    </source>
</evidence>
<feature type="transmembrane region" description="Helical" evidence="10">
    <location>
        <begin position="99"/>
        <end position="119"/>
    </location>
</feature>
<feature type="transmembrane region" description="Helical" evidence="10">
    <location>
        <begin position="351"/>
        <end position="373"/>
    </location>
</feature>
<dbReference type="Pfam" id="PF00999">
    <property type="entry name" value="Na_H_Exchanger"/>
    <property type="match status" value="1"/>
</dbReference>
<keyword evidence="4 10" id="KW-0812">Transmembrane</keyword>
<accession>A0A067LEX7</accession>
<reference evidence="14 15" key="1">
    <citation type="journal article" date="2014" name="PLoS ONE">
        <title>Global Analysis of Gene Expression Profiles in Physic Nut (Jatropha curcas L.) Seedlings Exposed to Salt Stress.</title>
        <authorList>
            <person name="Zhang L."/>
            <person name="Zhang C."/>
            <person name="Wu P."/>
            <person name="Chen Y."/>
            <person name="Li M."/>
            <person name="Jiang H."/>
            <person name="Wu G."/>
        </authorList>
    </citation>
    <scope>NUCLEOTIDE SEQUENCE [LARGE SCALE GENOMIC DNA]</scope>
    <source>
        <strain evidence="15">cv. GZQX0401</strain>
        <tissue evidence="14">Young leaves</tissue>
    </source>
</reference>
<comment type="similarity">
    <text evidence="9">Belongs to the monovalent cation:proton antiporter 2 (CPA2) transporter (TC 2.A.37) family. CHX (TC 2.A.37.4) subfamily.</text>
</comment>
<keyword evidence="15" id="KW-1185">Reference proteome</keyword>
<keyword evidence="7" id="KW-0406">Ion transport</keyword>
<feature type="transmembrane region" description="Helical" evidence="10">
    <location>
        <begin position="198"/>
        <end position="223"/>
    </location>
</feature>
<feature type="domain" description="Cation/H(+) antiporter central" evidence="12">
    <location>
        <begin position="521"/>
        <end position="612"/>
    </location>
</feature>
<dbReference type="Pfam" id="PF23256">
    <property type="entry name" value="CHX17_2nd"/>
    <property type="match status" value="1"/>
</dbReference>
<evidence type="ECO:0000256" key="8">
    <source>
        <dbReference type="ARBA" id="ARBA00023136"/>
    </source>
</evidence>
<feature type="transmembrane region" description="Helical" evidence="10">
    <location>
        <begin position="412"/>
        <end position="431"/>
    </location>
</feature>
<feature type="transmembrane region" description="Helical" evidence="10">
    <location>
        <begin position="61"/>
        <end position="79"/>
    </location>
</feature>
<evidence type="ECO:0000256" key="1">
    <source>
        <dbReference type="ARBA" id="ARBA00004141"/>
    </source>
</evidence>
<dbReference type="KEGG" id="jcu:105639317"/>
<dbReference type="Gene3D" id="1.20.1530.20">
    <property type="match status" value="1"/>
</dbReference>
<feature type="domain" description="Cation/H(+) antiporter C-terminal" evidence="13">
    <location>
        <begin position="625"/>
        <end position="769"/>
    </location>
</feature>
<dbReference type="PANTHER" id="PTHR32468">
    <property type="entry name" value="CATION/H + ANTIPORTER"/>
    <property type="match status" value="1"/>
</dbReference>
<dbReference type="Pfam" id="PF23259">
    <property type="entry name" value="CHX17_C"/>
    <property type="match status" value="1"/>
</dbReference>
<evidence type="ECO:0000256" key="7">
    <source>
        <dbReference type="ARBA" id="ARBA00023065"/>
    </source>
</evidence>
<evidence type="ECO:0000256" key="2">
    <source>
        <dbReference type="ARBA" id="ARBA00022448"/>
    </source>
</evidence>
<evidence type="ECO:0000259" key="13">
    <source>
        <dbReference type="Pfam" id="PF23259"/>
    </source>
</evidence>
<feature type="transmembrane region" description="Helical" evidence="10">
    <location>
        <begin position="309"/>
        <end position="330"/>
    </location>
</feature>
<evidence type="ECO:0000256" key="9">
    <source>
        <dbReference type="ARBA" id="ARBA00038341"/>
    </source>
</evidence>
<evidence type="ECO:0000259" key="11">
    <source>
        <dbReference type="Pfam" id="PF00999"/>
    </source>
</evidence>
<dbReference type="EMBL" id="KK914227">
    <property type="protein sequence ID" value="KDP45758.1"/>
    <property type="molecule type" value="Genomic_DNA"/>
</dbReference>
<keyword evidence="6 10" id="KW-1133">Transmembrane helix</keyword>
<dbReference type="Proteomes" id="UP000027138">
    <property type="component" value="Unassembled WGS sequence"/>
</dbReference>
<evidence type="ECO:0000313" key="14">
    <source>
        <dbReference type="EMBL" id="KDP45758.1"/>
    </source>
</evidence>